<reference evidence="1 2" key="1">
    <citation type="submission" date="2015-09" db="EMBL/GenBank/DDBJ databases">
        <title>Aphanizomenon flos-aquae WA102.</title>
        <authorList>
            <person name="Driscoll C."/>
        </authorList>
    </citation>
    <scope>NUCLEOTIDE SEQUENCE [LARGE SCALE GENOMIC DNA]</scope>
    <source>
        <strain evidence="1">WA102</strain>
    </source>
</reference>
<dbReference type="Proteomes" id="UP000092093">
    <property type="component" value="Unassembled WGS sequence"/>
</dbReference>
<protein>
    <submittedName>
        <fullName evidence="1">Uncharacterized protein</fullName>
    </submittedName>
</protein>
<organism evidence="1 2">
    <name type="scientific">Aphanizomenon flos-aquae WA102</name>
    <dbReference type="NCBI Taxonomy" id="1710896"/>
    <lineage>
        <taxon>Bacteria</taxon>
        <taxon>Bacillati</taxon>
        <taxon>Cyanobacteriota</taxon>
        <taxon>Cyanophyceae</taxon>
        <taxon>Nostocales</taxon>
        <taxon>Aphanizomenonaceae</taxon>
        <taxon>Aphanizomenon</taxon>
    </lineage>
</organism>
<name>A0A1B7W7T4_APHFL</name>
<accession>A0A1B7W7T4</accession>
<evidence type="ECO:0000313" key="2">
    <source>
        <dbReference type="Proteomes" id="UP000092093"/>
    </source>
</evidence>
<proteinExistence type="predicted"/>
<comment type="caution">
    <text evidence="1">The sequence shown here is derived from an EMBL/GenBank/DDBJ whole genome shotgun (WGS) entry which is preliminary data.</text>
</comment>
<gene>
    <name evidence="1" type="ORF">AN484_27435</name>
</gene>
<sequence length="241" mass="24348">HDGGDCVRGVEVEVEQRGGVQAERGGRGGRAHAAGTGAACCCDGWAAAREPDAGVVLRRCGCEQRGRGDQRAVVGMHVGHCCRLGLRQLGLQRGGAGGPGSGWCDGHDGGDCVRGVEVEVEQRGGVQAERGGRGGRAHAAGTGAACCCDGWAAAGQPDAGVVLRRCGCEQRGRGEQRAVVGMHVGHCCRLGLRQLGLQRGGAGGPGSGWCDGHDGGDCVRGVEVEVEQRGGVQAERGGRGG</sequence>
<evidence type="ECO:0000313" key="1">
    <source>
        <dbReference type="EMBL" id="OBQ33099.1"/>
    </source>
</evidence>
<dbReference type="AlphaFoldDB" id="A0A1B7W7T4"/>
<dbReference type="EMBL" id="LJOW01000654">
    <property type="protein sequence ID" value="OBQ33099.1"/>
    <property type="molecule type" value="Genomic_DNA"/>
</dbReference>
<feature type="non-terminal residue" evidence="1">
    <location>
        <position position="241"/>
    </location>
</feature>
<feature type="non-terminal residue" evidence="1">
    <location>
        <position position="1"/>
    </location>
</feature>